<dbReference type="Pfam" id="PF00011">
    <property type="entry name" value="HSP20"/>
    <property type="match status" value="1"/>
</dbReference>
<feature type="region of interest" description="Disordered" evidence="4">
    <location>
        <begin position="1"/>
        <end position="78"/>
    </location>
</feature>
<evidence type="ECO:0000256" key="2">
    <source>
        <dbReference type="PROSITE-ProRule" id="PRU00285"/>
    </source>
</evidence>
<comment type="similarity">
    <text evidence="2 3">Belongs to the small heat shock protein (HSP20) family.</text>
</comment>
<evidence type="ECO:0000313" key="7">
    <source>
        <dbReference type="Proteomes" id="UP001634393"/>
    </source>
</evidence>
<dbReference type="AlphaFoldDB" id="A0ABD3SI36"/>
<dbReference type="PROSITE" id="PS01031">
    <property type="entry name" value="SHSP"/>
    <property type="match status" value="1"/>
</dbReference>
<name>A0ABD3SI36_9LAMI</name>
<dbReference type="Proteomes" id="UP001634393">
    <property type="component" value="Unassembled WGS sequence"/>
</dbReference>
<feature type="compositionally biased region" description="Basic residues" evidence="4">
    <location>
        <begin position="61"/>
        <end position="78"/>
    </location>
</feature>
<gene>
    <name evidence="6" type="ORF">ACJIZ3_020255</name>
</gene>
<feature type="domain" description="SHSP" evidence="5">
    <location>
        <begin position="110"/>
        <end position="227"/>
    </location>
</feature>
<dbReference type="EMBL" id="JBJXBP010000006">
    <property type="protein sequence ID" value="KAL3824226.1"/>
    <property type="molecule type" value="Genomic_DNA"/>
</dbReference>
<comment type="caution">
    <text evidence="6">The sequence shown here is derived from an EMBL/GenBank/DDBJ whole genome shotgun (WGS) entry which is preliminary data.</text>
</comment>
<evidence type="ECO:0000313" key="6">
    <source>
        <dbReference type="EMBL" id="KAL3824226.1"/>
    </source>
</evidence>
<dbReference type="SUPFAM" id="SSF49764">
    <property type="entry name" value="HSP20-like chaperones"/>
    <property type="match status" value="1"/>
</dbReference>
<dbReference type="Gene3D" id="2.60.40.790">
    <property type="match status" value="1"/>
</dbReference>
<dbReference type="InterPro" id="IPR002068">
    <property type="entry name" value="A-crystallin/Hsp20_dom"/>
</dbReference>
<evidence type="ECO:0000259" key="5">
    <source>
        <dbReference type="PROSITE" id="PS01031"/>
    </source>
</evidence>
<dbReference type="PANTHER" id="PTHR46733">
    <property type="entry name" value="26.5 KDA HEAT SHOCK PROTEIN, MITOCHONDRIAL"/>
    <property type="match status" value="1"/>
</dbReference>
<keyword evidence="7" id="KW-1185">Reference proteome</keyword>
<protein>
    <recommendedName>
        <fullName evidence="5">SHSP domain-containing protein</fullName>
    </recommendedName>
</protein>
<sequence>MALARLALKNLQQQRVPPPSSLFTGQKQRWGSQLLRRLSSAAEEKPDSSGEVTITHEGSKKSKLTSPRRKNRGSLWRRRNNRDSSIPALWEFFPSGLGNALIQATENINKLMENLSPSHLMGRAKEQDDCYKLRYHVPGLSKEDIKITVEDGVLNIKGEHKEEEEEEGSDDEFWSSKSYYGYYNTSVLLPDDAKTDEIKAEVKDGVLNIVVPKSEKVKKDVKEIQVQ</sequence>
<dbReference type="InterPro" id="IPR044587">
    <property type="entry name" value="HSP21-like"/>
</dbReference>
<evidence type="ECO:0000256" key="1">
    <source>
        <dbReference type="ARBA" id="ARBA00023016"/>
    </source>
</evidence>
<accession>A0ABD3SI36</accession>
<organism evidence="6 7">
    <name type="scientific">Penstemon smallii</name>
    <dbReference type="NCBI Taxonomy" id="265156"/>
    <lineage>
        <taxon>Eukaryota</taxon>
        <taxon>Viridiplantae</taxon>
        <taxon>Streptophyta</taxon>
        <taxon>Embryophyta</taxon>
        <taxon>Tracheophyta</taxon>
        <taxon>Spermatophyta</taxon>
        <taxon>Magnoliopsida</taxon>
        <taxon>eudicotyledons</taxon>
        <taxon>Gunneridae</taxon>
        <taxon>Pentapetalae</taxon>
        <taxon>asterids</taxon>
        <taxon>lamiids</taxon>
        <taxon>Lamiales</taxon>
        <taxon>Plantaginaceae</taxon>
        <taxon>Cheloneae</taxon>
        <taxon>Penstemon</taxon>
    </lineage>
</organism>
<proteinExistence type="inferred from homology"/>
<reference evidence="6 7" key="1">
    <citation type="submission" date="2024-12" db="EMBL/GenBank/DDBJ databases">
        <title>The unique morphological basis and parallel evolutionary history of personate flowers in Penstemon.</title>
        <authorList>
            <person name="Depatie T.H."/>
            <person name="Wessinger C.A."/>
        </authorList>
    </citation>
    <scope>NUCLEOTIDE SEQUENCE [LARGE SCALE GENOMIC DNA]</scope>
    <source>
        <strain evidence="6">WTNN_2</strain>
        <tissue evidence="6">Leaf</tissue>
    </source>
</reference>
<dbReference type="CDD" id="cd06464">
    <property type="entry name" value="ACD_sHsps-like"/>
    <property type="match status" value="1"/>
</dbReference>
<feature type="compositionally biased region" description="Polar residues" evidence="4">
    <location>
        <begin position="10"/>
        <end position="31"/>
    </location>
</feature>
<dbReference type="InterPro" id="IPR008978">
    <property type="entry name" value="HSP20-like_chaperone"/>
</dbReference>
<evidence type="ECO:0000256" key="4">
    <source>
        <dbReference type="SAM" id="MobiDB-lite"/>
    </source>
</evidence>
<dbReference type="PANTHER" id="PTHR46733:SF3">
    <property type="entry name" value="26.5 KDA HEAT SHOCK PROTEIN, MITOCHONDRIAL"/>
    <property type="match status" value="1"/>
</dbReference>
<keyword evidence="1" id="KW-0346">Stress response</keyword>
<evidence type="ECO:0000256" key="3">
    <source>
        <dbReference type="RuleBase" id="RU003616"/>
    </source>
</evidence>